<evidence type="ECO:0000256" key="5">
    <source>
        <dbReference type="ARBA" id="ARBA00022741"/>
    </source>
</evidence>
<dbReference type="InterPro" id="IPR050351">
    <property type="entry name" value="BphY/WalK/GraS-like"/>
</dbReference>
<dbReference type="PANTHER" id="PTHR42878">
    <property type="entry name" value="TWO-COMPONENT HISTIDINE KINASE"/>
    <property type="match status" value="1"/>
</dbReference>
<proteinExistence type="predicted"/>
<evidence type="ECO:0000313" key="13">
    <source>
        <dbReference type="Proteomes" id="UP001596098"/>
    </source>
</evidence>
<feature type="domain" description="Histidine kinase" evidence="11">
    <location>
        <begin position="99"/>
        <end position="291"/>
    </location>
</feature>
<dbReference type="Pfam" id="PF02518">
    <property type="entry name" value="HATPase_c"/>
    <property type="match status" value="1"/>
</dbReference>
<feature type="transmembrane region" description="Helical" evidence="10">
    <location>
        <begin position="61"/>
        <end position="80"/>
    </location>
</feature>
<feature type="transmembrane region" description="Helical" evidence="10">
    <location>
        <begin position="25"/>
        <end position="49"/>
    </location>
</feature>
<evidence type="ECO:0000259" key="11">
    <source>
        <dbReference type="PROSITE" id="PS50109"/>
    </source>
</evidence>
<gene>
    <name evidence="12" type="ORF">ACFPWU_08175</name>
</gene>
<dbReference type="SUPFAM" id="SSF47384">
    <property type="entry name" value="Homodimeric domain of signal transducing histidine kinase"/>
    <property type="match status" value="1"/>
</dbReference>
<evidence type="ECO:0000256" key="6">
    <source>
        <dbReference type="ARBA" id="ARBA00022777"/>
    </source>
</evidence>
<reference evidence="13" key="1">
    <citation type="journal article" date="2019" name="Int. J. Syst. Evol. Microbiol.">
        <title>The Global Catalogue of Microorganisms (GCM) 10K type strain sequencing project: providing services to taxonomists for standard genome sequencing and annotation.</title>
        <authorList>
            <consortium name="The Broad Institute Genomics Platform"/>
            <consortium name="The Broad Institute Genome Sequencing Center for Infectious Disease"/>
            <person name="Wu L."/>
            <person name="Ma J."/>
        </authorList>
    </citation>
    <scope>NUCLEOTIDE SEQUENCE [LARGE SCALE GENOMIC DNA]</scope>
    <source>
        <strain evidence="13">DFY28</strain>
    </source>
</reference>
<evidence type="ECO:0000313" key="12">
    <source>
        <dbReference type="EMBL" id="MFC6153636.1"/>
    </source>
</evidence>
<keyword evidence="6 12" id="KW-0418">Kinase</keyword>
<keyword evidence="5" id="KW-0547">Nucleotide-binding</keyword>
<keyword evidence="13" id="KW-1185">Reference proteome</keyword>
<dbReference type="PANTHER" id="PTHR42878:SF7">
    <property type="entry name" value="SENSOR HISTIDINE KINASE GLRK"/>
    <property type="match status" value="1"/>
</dbReference>
<evidence type="ECO:0000256" key="3">
    <source>
        <dbReference type="ARBA" id="ARBA00012438"/>
    </source>
</evidence>
<dbReference type="InterPro" id="IPR036890">
    <property type="entry name" value="HATPase_C_sf"/>
</dbReference>
<keyword evidence="8" id="KW-0902">Two-component regulatory system</keyword>
<dbReference type="PROSITE" id="PS50109">
    <property type="entry name" value="HIS_KIN"/>
    <property type="match status" value="1"/>
</dbReference>
<comment type="caution">
    <text evidence="12">The sequence shown here is derived from an EMBL/GenBank/DDBJ whole genome shotgun (WGS) entry which is preliminary data.</text>
</comment>
<name>A0ABW1QW26_9ACTN</name>
<evidence type="ECO:0000256" key="1">
    <source>
        <dbReference type="ARBA" id="ARBA00000085"/>
    </source>
</evidence>
<evidence type="ECO:0000256" key="2">
    <source>
        <dbReference type="ARBA" id="ARBA00004236"/>
    </source>
</evidence>
<keyword evidence="10" id="KW-0472">Membrane</keyword>
<dbReference type="InterPro" id="IPR005467">
    <property type="entry name" value="His_kinase_dom"/>
</dbReference>
<keyword evidence="4" id="KW-0808">Transferase</keyword>
<evidence type="ECO:0000256" key="9">
    <source>
        <dbReference type="ARBA" id="ARBA00039401"/>
    </source>
</evidence>
<organism evidence="12 13">
    <name type="scientific">Nocardioides yefusunii</name>
    <dbReference type="NCBI Taxonomy" id="2500546"/>
    <lineage>
        <taxon>Bacteria</taxon>
        <taxon>Bacillati</taxon>
        <taxon>Actinomycetota</taxon>
        <taxon>Actinomycetes</taxon>
        <taxon>Propionibacteriales</taxon>
        <taxon>Nocardioidaceae</taxon>
        <taxon>Nocardioides</taxon>
    </lineage>
</organism>
<evidence type="ECO:0000256" key="4">
    <source>
        <dbReference type="ARBA" id="ARBA00022679"/>
    </source>
</evidence>
<evidence type="ECO:0000256" key="10">
    <source>
        <dbReference type="SAM" id="Phobius"/>
    </source>
</evidence>
<keyword evidence="10" id="KW-0812">Transmembrane</keyword>
<comment type="catalytic activity">
    <reaction evidence="1">
        <text>ATP + protein L-histidine = ADP + protein N-phospho-L-histidine.</text>
        <dbReference type="EC" id="2.7.13.3"/>
    </reaction>
</comment>
<comment type="subcellular location">
    <subcellularLocation>
        <location evidence="2">Cell membrane</location>
    </subcellularLocation>
</comment>
<dbReference type="InterPro" id="IPR036097">
    <property type="entry name" value="HisK_dim/P_sf"/>
</dbReference>
<dbReference type="GO" id="GO:0016301">
    <property type="term" value="F:kinase activity"/>
    <property type="evidence" value="ECO:0007669"/>
    <property type="project" value="UniProtKB-KW"/>
</dbReference>
<dbReference type="EC" id="2.7.13.3" evidence="3"/>
<dbReference type="SMART" id="SM00387">
    <property type="entry name" value="HATPase_c"/>
    <property type="match status" value="1"/>
</dbReference>
<dbReference type="RefSeq" id="WP_128220066.1">
    <property type="nucleotide sequence ID" value="NZ_CP034929.1"/>
</dbReference>
<sequence length="318" mass="32608">MTSPTVSTSPAAAPRPDRSPHAAQAVSVLLGAAAVLGVAALLGAVDGVVGRPTVGLLRGPGSAAACAVLALLCAGVALILRRRRAPGALPRPDGTDLRVVAHELRAPLTVAVAHLDTARTPRRDPDLVLADVAQASRAIDRTEALLHHLVDGPDVAGRHEEETALLDVVSEAALDFAALASRRGLSVSVQCEPDTDTRVHGDPVQLRQLVDNVLSNAVKYAEEDGWVDVALTSDDDTVTLEVANPGTTLDPSEAGGIFASRVRGSGAELRAEGHGVGLAVVESVAAAHGGSAAMLVDAVAQTTLLRVSVTRFHPGFHP</sequence>
<evidence type="ECO:0000256" key="7">
    <source>
        <dbReference type="ARBA" id="ARBA00022840"/>
    </source>
</evidence>
<dbReference type="Gene3D" id="3.30.565.10">
    <property type="entry name" value="Histidine kinase-like ATPase, C-terminal domain"/>
    <property type="match status" value="1"/>
</dbReference>
<accession>A0ABW1QW26</accession>
<dbReference type="SUPFAM" id="SSF55874">
    <property type="entry name" value="ATPase domain of HSP90 chaperone/DNA topoisomerase II/histidine kinase"/>
    <property type="match status" value="1"/>
</dbReference>
<keyword evidence="7" id="KW-0067">ATP-binding</keyword>
<protein>
    <recommendedName>
        <fullName evidence="9">Sensor-like histidine kinase SenX3</fullName>
        <ecNumber evidence="3">2.7.13.3</ecNumber>
    </recommendedName>
</protein>
<dbReference type="Proteomes" id="UP001596098">
    <property type="component" value="Unassembled WGS sequence"/>
</dbReference>
<keyword evidence="10" id="KW-1133">Transmembrane helix</keyword>
<evidence type="ECO:0000256" key="8">
    <source>
        <dbReference type="ARBA" id="ARBA00023012"/>
    </source>
</evidence>
<dbReference type="EMBL" id="JBHSQI010000004">
    <property type="protein sequence ID" value="MFC6153636.1"/>
    <property type="molecule type" value="Genomic_DNA"/>
</dbReference>
<dbReference type="InterPro" id="IPR003661">
    <property type="entry name" value="HisK_dim/P_dom"/>
</dbReference>
<dbReference type="CDD" id="cd00082">
    <property type="entry name" value="HisKA"/>
    <property type="match status" value="1"/>
</dbReference>
<dbReference type="InterPro" id="IPR003594">
    <property type="entry name" value="HATPase_dom"/>
</dbReference>